<feature type="region of interest" description="Disordered" evidence="9">
    <location>
        <begin position="181"/>
        <end position="201"/>
    </location>
</feature>
<evidence type="ECO:0000256" key="4">
    <source>
        <dbReference type="ARBA" id="ARBA00022687"/>
    </source>
</evidence>
<reference evidence="11" key="3">
    <citation type="submission" date="2025-09" db="UniProtKB">
        <authorList>
            <consortium name="Ensembl"/>
        </authorList>
    </citation>
    <scope>IDENTIFICATION</scope>
</reference>
<dbReference type="InParanoid" id="G3P126"/>
<keyword evidence="5 8" id="KW-0479">Metal-binding</keyword>
<feature type="region of interest" description="Disordered" evidence="9">
    <location>
        <begin position="390"/>
        <end position="423"/>
    </location>
</feature>
<feature type="domain" description="EF-hand" evidence="10">
    <location>
        <begin position="119"/>
        <end position="154"/>
    </location>
</feature>
<evidence type="ECO:0000313" key="11">
    <source>
        <dbReference type="Ensembl" id="ENSGACP00000011299.2"/>
    </source>
</evidence>
<dbReference type="SUPFAM" id="SSF47473">
    <property type="entry name" value="EF-hand"/>
    <property type="match status" value="1"/>
</dbReference>
<dbReference type="GeneTree" id="ENSGT00440000033589"/>
<keyword evidence="3" id="KW-0963">Cytoplasm</keyword>
<dbReference type="GO" id="GO:0005737">
    <property type="term" value="C:cytoplasm"/>
    <property type="evidence" value="ECO:0007669"/>
    <property type="project" value="UniProtKB-SubCell"/>
</dbReference>
<evidence type="ECO:0000256" key="6">
    <source>
        <dbReference type="ARBA" id="ARBA00022837"/>
    </source>
</evidence>
<accession>G3P126</accession>
<dbReference type="GO" id="GO:0005509">
    <property type="term" value="F:calcium ion binding"/>
    <property type="evidence" value="ECO:0007669"/>
    <property type="project" value="InterPro"/>
</dbReference>
<keyword evidence="12" id="KW-1185">Reference proteome</keyword>
<feature type="compositionally biased region" description="Low complexity" evidence="9">
    <location>
        <begin position="401"/>
        <end position="423"/>
    </location>
</feature>
<dbReference type="PANTHER" id="PTHR22611">
    <property type="entry name" value="PROTEIN NAKED CUTICLE"/>
    <property type="match status" value="1"/>
</dbReference>
<sequence>MGKHQSKHACKRRENPEGDSFVVNAFLRRGMEECERYSATDHKPKNMQGFPNGELKERQFTDQHCPLEVVLPPEKAEGCESYLQYLHPEDGVQEIHRDSSKAPGKKISLDDLECDVSVEDDNRQEWIFTLYDFDNSGKVTKDDMSSLMHTIYDVVDASVNHSCHNKSKTLRVKLSVTPEPRCNRKETATDRHHQEEGRAADKRLSSYVGSVLYSNAGLSKGQAMRRRPRRVSITVWTRTQRGGITTWTWLVLRTTPPDLRVSPLTSPHRRFMSGTPRARVARAPKNQKPKSLTSDARRSSAITTTLQSLEARAHTSRMSNLPKEPTGEVEGTTGSAEAANPLNVTATTRLCRARRTVAARRDTAVRMCTTCHTKPVHPATTSTLCNTATANASGRRAREATSPSKSPLRLSPTPTPTPTSSSSRLSTLCCRTWRESRRLALRGARGLWFLWFSATSTTTTTNTTTTTTTTITIRHDRLQWAVTETVQDQPHPTDHTSVKDLTPAHGERPAHCAGSFYSSLTDIFSD</sequence>
<feature type="region of interest" description="Disordered" evidence="9">
    <location>
        <begin position="261"/>
        <end position="335"/>
    </location>
</feature>
<evidence type="ECO:0000256" key="5">
    <source>
        <dbReference type="ARBA" id="ARBA00022723"/>
    </source>
</evidence>
<dbReference type="GO" id="GO:0005886">
    <property type="term" value="C:plasma membrane"/>
    <property type="evidence" value="ECO:0007669"/>
    <property type="project" value="UniProtKB-SubCell"/>
</dbReference>
<reference evidence="11" key="2">
    <citation type="submission" date="2025-08" db="UniProtKB">
        <authorList>
            <consortium name="Ensembl"/>
        </authorList>
    </citation>
    <scope>IDENTIFICATION</scope>
</reference>
<dbReference type="FunCoup" id="G3P126">
    <property type="interactions" value="166"/>
</dbReference>
<dbReference type="STRING" id="69293.ENSGACP00000011299"/>
<comment type="similarity">
    <text evidence="1 8">Belongs to the NKD family.</text>
</comment>
<dbReference type="PROSITE" id="PS00018">
    <property type="entry name" value="EF_HAND_1"/>
    <property type="match status" value="1"/>
</dbReference>
<organism evidence="11 12">
    <name type="scientific">Gasterosteus aculeatus aculeatus</name>
    <name type="common">three-spined stickleback</name>
    <dbReference type="NCBI Taxonomy" id="481459"/>
    <lineage>
        <taxon>Eukaryota</taxon>
        <taxon>Metazoa</taxon>
        <taxon>Chordata</taxon>
        <taxon>Craniata</taxon>
        <taxon>Vertebrata</taxon>
        <taxon>Euteleostomi</taxon>
        <taxon>Actinopterygii</taxon>
        <taxon>Neopterygii</taxon>
        <taxon>Teleostei</taxon>
        <taxon>Neoteleostei</taxon>
        <taxon>Acanthomorphata</taxon>
        <taxon>Eupercaria</taxon>
        <taxon>Perciformes</taxon>
        <taxon>Cottioidei</taxon>
        <taxon>Gasterosteales</taxon>
        <taxon>Gasterosteidae</taxon>
        <taxon>Gasterosteus</taxon>
    </lineage>
</organism>
<feature type="compositionally biased region" description="Basic residues" evidence="9">
    <location>
        <begin position="279"/>
        <end position="288"/>
    </location>
</feature>
<evidence type="ECO:0000256" key="3">
    <source>
        <dbReference type="ARBA" id="ARBA00022490"/>
    </source>
</evidence>
<evidence type="ECO:0000256" key="9">
    <source>
        <dbReference type="SAM" id="MobiDB-lite"/>
    </source>
</evidence>
<evidence type="ECO:0000313" key="12">
    <source>
        <dbReference type="Proteomes" id="UP000007635"/>
    </source>
</evidence>
<evidence type="ECO:0000256" key="1">
    <source>
        <dbReference type="ARBA" id="ARBA00007081"/>
    </source>
</evidence>
<keyword evidence="4 8" id="KW-0879">Wnt signaling pathway</keyword>
<keyword evidence="7" id="KW-0472">Membrane</keyword>
<dbReference type="Gene3D" id="1.10.238.10">
    <property type="entry name" value="EF-hand"/>
    <property type="match status" value="1"/>
</dbReference>
<feature type="compositionally biased region" description="Polar residues" evidence="9">
    <location>
        <begin position="289"/>
        <end position="308"/>
    </location>
</feature>
<dbReference type="GO" id="GO:0090090">
    <property type="term" value="P:negative regulation of canonical Wnt signaling pathway"/>
    <property type="evidence" value="ECO:0007669"/>
    <property type="project" value="UniProtKB-ARBA"/>
</dbReference>
<dbReference type="PROSITE" id="PS50222">
    <property type="entry name" value="EF_HAND_2"/>
    <property type="match status" value="1"/>
</dbReference>
<name>G3P126_GASAC</name>
<dbReference type="InterPro" id="IPR018247">
    <property type="entry name" value="EF_Hand_1_Ca_BS"/>
</dbReference>
<keyword evidence="2 8" id="KW-1003">Cell membrane</keyword>
<evidence type="ECO:0000259" key="10">
    <source>
        <dbReference type="PROSITE" id="PS50222"/>
    </source>
</evidence>
<dbReference type="PANTHER" id="PTHR22611:SF1">
    <property type="entry name" value="PROTEIN NAKED CUTICLE HOMOLOG 2"/>
    <property type="match status" value="1"/>
</dbReference>
<evidence type="ECO:0000256" key="2">
    <source>
        <dbReference type="ARBA" id="ARBA00022475"/>
    </source>
</evidence>
<dbReference type="InterPro" id="IPR011992">
    <property type="entry name" value="EF-hand-dom_pair"/>
</dbReference>
<reference evidence="11 12" key="1">
    <citation type="journal article" date="2021" name="G3 (Bethesda)">
        <title>Improved contiguity of the threespine stickleback genome using long-read sequencing.</title>
        <authorList>
            <person name="Nath S."/>
            <person name="Shaw D.E."/>
            <person name="White M.A."/>
        </authorList>
    </citation>
    <scope>NUCLEOTIDE SEQUENCE [LARGE SCALE GENOMIC DNA]</scope>
    <source>
        <strain evidence="11 12">Lake Benthic</strain>
    </source>
</reference>
<dbReference type="Ensembl" id="ENSGACT00000011322.2">
    <property type="protein sequence ID" value="ENSGACP00000011299.2"/>
    <property type="gene ID" value="ENSGACG00000008552.2"/>
</dbReference>
<keyword evidence="6 8" id="KW-0106">Calcium</keyword>
<dbReference type="Bgee" id="ENSGACG00000008552">
    <property type="expression patterns" value="Expressed in embryo and 3 other cell types or tissues"/>
</dbReference>
<dbReference type="InterPro" id="IPR002048">
    <property type="entry name" value="EF_hand_dom"/>
</dbReference>
<dbReference type="AlphaFoldDB" id="G3P126"/>
<proteinExistence type="inferred from homology"/>
<dbReference type="Proteomes" id="UP000007635">
    <property type="component" value="Chromosome XX"/>
</dbReference>
<dbReference type="GO" id="GO:0016055">
    <property type="term" value="P:Wnt signaling pathway"/>
    <property type="evidence" value="ECO:0007669"/>
    <property type="project" value="UniProtKB-UniRule"/>
</dbReference>
<dbReference type="OMA" id="SKCHGHH"/>
<dbReference type="eggNOG" id="ENOG502QWMF">
    <property type="taxonomic scope" value="Eukaryota"/>
</dbReference>
<evidence type="ECO:0000256" key="7">
    <source>
        <dbReference type="ARBA" id="ARBA00023136"/>
    </source>
</evidence>
<comment type="function">
    <text evidence="8">Cell autonomous antagonist of the canonical Wnt signaling pathway.</text>
</comment>
<protein>
    <recommendedName>
        <fullName evidence="8">Protein naked cuticle homolog</fullName>
    </recommendedName>
</protein>
<dbReference type="InterPro" id="IPR040140">
    <property type="entry name" value="Nkd-like"/>
</dbReference>
<evidence type="ECO:0000256" key="8">
    <source>
        <dbReference type="RuleBase" id="RU367060"/>
    </source>
</evidence>
<comment type="subcellular location">
    <subcellularLocation>
        <location evidence="8">Cell membrane</location>
    </subcellularLocation>
    <subcellularLocation>
        <location evidence="8">Cytoplasm</location>
    </subcellularLocation>
</comment>